<reference evidence="3 4" key="1">
    <citation type="journal article" date="2018" name="PLoS Genet.">
        <title>Population sequencing reveals clonal diversity and ancestral inbreeding in the grapevine cultivar Chardonnay.</title>
        <authorList>
            <person name="Roach M.J."/>
            <person name="Johnson D.L."/>
            <person name="Bohlmann J."/>
            <person name="van Vuuren H.J."/>
            <person name="Jones S.J."/>
            <person name="Pretorius I.S."/>
            <person name="Schmidt S.A."/>
            <person name="Borneman A.R."/>
        </authorList>
    </citation>
    <scope>NUCLEOTIDE SEQUENCE [LARGE SCALE GENOMIC DNA]</scope>
    <source>
        <strain evidence="4">cv. Chardonnay</strain>
        <tissue evidence="3">Leaf</tissue>
    </source>
</reference>
<evidence type="ECO:0000256" key="1">
    <source>
        <dbReference type="SAM" id="MobiDB-lite"/>
    </source>
</evidence>
<gene>
    <name evidence="3" type="ORF">CK203_082926</name>
</gene>
<protein>
    <recommendedName>
        <fullName evidence="2">DUF4283 domain-containing protein</fullName>
    </recommendedName>
</protein>
<name>A0A438DEQ6_VITVI</name>
<dbReference type="Pfam" id="PF14111">
    <property type="entry name" value="DUF4283"/>
    <property type="match status" value="1"/>
</dbReference>
<comment type="caution">
    <text evidence="3">The sequence shown here is derived from an EMBL/GenBank/DDBJ whole genome shotgun (WGS) entry which is preliminary data.</text>
</comment>
<evidence type="ECO:0000259" key="2">
    <source>
        <dbReference type="Pfam" id="PF14111"/>
    </source>
</evidence>
<dbReference type="AlphaFoldDB" id="A0A438DEQ6"/>
<feature type="domain" description="DUF4283" evidence="2">
    <location>
        <begin position="152"/>
        <end position="235"/>
    </location>
</feature>
<dbReference type="PANTHER" id="PTHR34427">
    <property type="entry name" value="DUF4283 DOMAIN PROTEIN"/>
    <property type="match status" value="1"/>
</dbReference>
<sequence>MAKFWVAIELKTFEVSIEEVKGKLKGIIVERSRGFCSWIRFGVSSLRKLLEEAKRFCLVFPEGKGVIGGWAILAEKLRALGIVTKKEDKGVEAIRINSKKKDATLDDEEERCTGKKEQGEKKSFLDVAKGPARRIGEELWLQVGGRGLRRREESLGRCLVGRWEGAAMEMELDSFRNWRKRSWNLRKGVKVMKLGEPFLLEFEDGGEAERVLNRGTRRFKDKLLHLERWSEEAGCLQVGSQTKEVWVRVVGLPLHCWSEELFKSIGDCCGGTLNLVVKSFCYAVCLWWEVQPRVSAVEPMKNLRRSEGERVREEGVRTRRGKEKSDGDRMGASADGSAGYGKEDGGPRNSLGMEREGPVAWAAKQKDINGPRVCWERGQSSRGEEWAAHEGPSSFQRDFLGQMDNRGEERASRVDHSFFQWDGLGHLDNRPKADGLGRLDHSPKLAGGEGQPILAIVWAPLTYKPPWDEPGIKARASSRLLQAEECFAEEKLVGGMGPSAARGTPEHCSIVDECFLEEASRCGHEVILKETEEGLSINPLSVCPEEYERVFPVKRRKEGKGRGRGKGYGIVEVQLFGKVLPLFGNANRGP</sequence>
<feature type="region of interest" description="Disordered" evidence="1">
    <location>
        <begin position="301"/>
        <end position="353"/>
    </location>
</feature>
<accession>A0A438DEQ6</accession>
<dbReference type="InterPro" id="IPR025558">
    <property type="entry name" value="DUF4283"/>
</dbReference>
<evidence type="ECO:0000313" key="3">
    <source>
        <dbReference type="EMBL" id="RVW33930.1"/>
    </source>
</evidence>
<evidence type="ECO:0000313" key="4">
    <source>
        <dbReference type="Proteomes" id="UP000288805"/>
    </source>
</evidence>
<dbReference type="Proteomes" id="UP000288805">
    <property type="component" value="Unassembled WGS sequence"/>
</dbReference>
<feature type="compositionally biased region" description="Basic and acidic residues" evidence="1">
    <location>
        <begin position="304"/>
        <end position="329"/>
    </location>
</feature>
<dbReference type="PANTHER" id="PTHR34427:SF5">
    <property type="entry name" value="DUF4283 DOMAIN-CONTAINING PROTEIN"/>
    <property type="match status" value="1"/>
</dbReference>
<organism evidence="3 4">
    <name type="scientific">Vitis vinifera</name>
    <name type="common">Grape</name>
    <dbReference type="NCBI Taxonomy" id="29760"/>
    <lineage>
        <taxon>Eukaryota</taxon>
        <taxon>Viridiplantae</taxon>
        <taxon>Streptophyta</taxon>
        <taxon>Embryophyta</taxon>
        <taxon>Tracheophyta</taxon>
        <taxon>Spermatophyta</taxon>
        <taxon>Magnoliopsida</taxon>
        <taxon>eudicotyledons</taxon>
        <taxon>Gunneridae</taxon>
        <taxon>Pentapetalae</taxon>
        <taxon>rosids</taxon>
        <taxon>Vitales</taxon>
        <taxon>Vitaceae</taxon>
        <taxon>Viteae</taxon>
        <taxon>Vitis</taxon>
    </lineage>
</organism>
<proteinExistence type="predicted"/>
<dbReference type="EMBL" id="QGNW01001662">
    <property type="protein sequence ID" value="RVW33930.1"/>
    <property type="molecule type" value="Genomic_DNA"/>
</dbReference>